<dbReference type="GO" id="GO:0072657">
    <property type="term" value="P:protein localization to membrane"/>
    <property type="evidence" value="ECO:0007669"/>
    <property type="project" value="TreeGrafter"/>
</dbReference>
<name>A0A1G4JAW4_9SACH</name>
<keyword evidence="8 9" id="KW-0472">Membrane</keyword>
<feature type="transmembrane region" description="Helical" evidence="9">
    <location>
        <begin position="320"/>
        <end position="345"/>
    </location>
</feature>
<dbReference type="PANTHER" id="PTHR10766">
    <property type="entry name" value="TRANSMEMBRANE 9 SUPERFAMILY PROTEIN"/>
    <property type="match status" value="1"/>
</dbReference>
<dbReference type="EMBL" id="LT598463">
    <property type="protein sequence ID" value="SCU87176.1"/>
    <property type="molecule type" value="Genomic_DNA"/>
</dbReference>
<feature type="transmembrane region" description="Helical" evidence="9">
    <location>
        <begin position="357"/>
        <end position="380"/>
    </location>
</feature>
<evidence type="ECO:0000256" key="7">
    <source>
        <dbReference type="ARBA" id="ARBA00023034"/>
    </source>
</evidence>
<evidence type="ECO:0000256" key="1">
    <source>
        <dbReference type="ARBA" id="ARBA00004141"/>
    </source>
</evidence>
<evidence type="ECO:0000256" key="2">
    <source>
        <dbReference type="ARBA" id="ARBA00004555"/>
    </source>
</evidence>
<sequence>MRRRSKTFVTVVIAVTVYLLWLCSSGSRSAQFASNLGWIRPHYYKLGDPVQIIVNKVESDVTHFPYSYHDLPFVCPPSAGKKPLHLSLSEVIRGDRKWESDYKLEFGKDEPCTRLCDRRTQPDGLIRADEMIQQGYVAHWLIDDELPAATTFISTKDEKKYYASGFPLGHTDLTTGKSYINNHVMLVIRFHSVDVNKHTIVGFEVYPKSVSDARCPGASKNFEHFEIDTAAKEPILIPFTYSIYWREEFKVDWANRWNFFMNSGELENSKSTQFHWISLANSFIVVGVMTSIVALLVTSSRQEETVSSAARSLSVQSTPLLIHLNLACSVGVHFMFSMLGSLIVSCSLSKLHNVRNSVISVSLLFFVVGAYAASFVGSLLSPLSETSLGMSVVFGSTLPAITLCILLILNCVIWAKDSPNALPFGTIILFIAAYFVLCIPLSVLGGLGARRAKQSVQKGTVQDESKSQRFFLYRIKYENAWNGSGATRTLVPARKETGSVILRNPLFLSLAAGAPPFAVIYVELLFVYKSLWLEKTSFYYLYGFLLANLTLLCIIVSEVSVIICYLTILHKPQVDLEVTKRQDANYPHRLALSWRDCFTPFGVWRMSKSFFVTMNYEFNIAFARWRWKAFFAGGSVAFYFMLYSLYYLAFVLHLRDFSSILLFVCYTLLFNALCWCGFGCLGYLSCCWFLDSIFQYAKEQ</sequence>
<evidence type="ECO:0000256" key="6">
    <source>
        <dbReference type="ARBA" id="ARBA00022989"/>
    </source>
</evidence>
<evidence type="ECO:0000256" key="4">
    <source>
        <dbReference type="ARBA" id="ARBA00022692"/>
    </source>
</evidence>
<keyword evidence="7" id="KW-0333">Golgi apparatus</keyword>
<evidence type="ECO:0000256" key="9">
    <source>
        <dbReference type="RuleBase" id="RU363079"/>
    </source>
</evidence>
<keyword evidence="6 9" id="KW-1133">Transmembrane helix</keyword>
<dbReference type="GO" id="GO:0016020">
    <property type="term" value="C:membrane"/>
    <property type="evidence" value="ECO:0007669"/>
    <property type="project" value="UniProtKB-SubCell"/>
</dbReference>
<feature type="transmembrane region" description="Helical" evidence="9">
    <location>
        <begin position="629"/>
        <end position="648"/>
    </location>
</feature>
<comment type="similarity">
    <text evidence="3 9">Belongs to the nonaspanin (TM9SF) (TC 9.A.2) family.</text>
</comment>
<evidence type="ECO:0000256" key="5">
    <source>
        <dbReference type="ARBA" id="ARBA00022729"/>
    </source>
</evidence>
<reference evidence="10 11" key="1">
    <citation type="submission" date="2016-03" db="EMBL/GenBank/DDBJ databases">
        <authorList>
            <person name="Devillers H."/>
        </authorList>
    </citation>
    <scope>NUCLEOTIDE SEQUENCE [LARGE SCALE GENOMIC DNA]</scope>
    <source>
        <strain evidence="10">CBS 11717</strain>
    </source>
</reference>
<feature type="transmembrane region" description="Helical" evidence="9">
    <location>
        <begin position="392"/>
        <end position="415"/>
    </location>
</feature>
<organism evidence="10 11">
    <name type="scientific">Lachancea mirantina</name>
    <dbReference type="NCBI Taxonomy" id="1230905"/>
    <lineage>
        <taxon>Eukaryota</taxon>
        <taxon>Fungi</taxon>
        <taxon>Dikarya</taxon>
        <taxon>Ascomycota</taxon>
        <taxon>Saccharomycotina</taxon>
        <taxon>Saccharomycetes</taxon>
        <taxon>Saccharomycetales</taxon>
        <taxon>Saccharomycetaceae</taxon>
        <taxon>Lachancea</taxon>
    </lineage>
</organism>
<evidence type="ECO:0000256" key="8">
    <source>
        <dbReference type="ARBA" id="ARBA00023136"/>
    </source>
</evidence>
<keyword evidence="5" id="KW-0732">Signal</keyword>
<gene>
    <name evidence="10" type="ORF">LAMI_0D05050G</name>
</gene>
<keyword evidence="4 9" id="KW-0812">Transmembrane</keyword>
<dbReference type="PANTHER" id="PTHR10766:SF55">
    <property type="entry name" value="TRANSMEMBRANE 9 SUPERFAMILY MEMBER 4"/>
    <property type="match status" value="1"/>
</dbReference>
<feature type="transmembrane region" description="Helical" evidence="9">
    <location>
        <begin position="660"/>
        <end position="690"/>
    </location>
</feature>
<evidence type="ECO:0000313" key="11">
    <source>
        <dbReference type="Proteomes" id="UP000191024"/>
    </source>
</evidence>
<dbReference type="GO" id="GO:0005794">
    <property type="term" value="C:Golgi apparatus"/>
    <property type="evidence" value="ECO:0007669"/>
    <property type="project" value="UniProtKB-SubCell"/>
</dbReference>
<dbReference type="OrthoDB" id="1666796at2759"/>
<feature type="transmembrane region" description="Helical" evidence="9">
    <location>
        <begin position="276"/>
        <end position="299"/>
    </location>
</feature>
<feature type="transmembrane region" description="Helical" evidence="9">
    <location>
        <begin position="540"/>
        <end position="566"/>
    </location>
</feature>
<evidence type="ECO:0000313" key="10">
    <source>
        <dbReference type="EMBL" id="SCU87176.1"/>
    </source>
</evidence>
<comment type="subcellular location">
    <subcellularLocation>
        <location evidence="2">Golgi apparatus</location>
    </subcellularLocation>
    <subcellularLocation>
        <location evidence="1">Membrane</location>
        <topology evidence="1">Multi-pass membrane protein</topology>
    </subcellularLocation>
</comment>
<dbReference type="AlphaFoldDB" id="A0A1G4JAW4"/>
<evidence type="ECO:0000256" key="3">
    <source>
        <dbReference type="ARBA" id="ARBA00005227"/>
    </source>
</evidence>
<feature type="transmembrane region" description="Helical" evidence="9">
    <location>
        <begin position="506"/>
        <end position="528"/>
    </location>
</feature>
<proteinExistence type="inferred from homology"/>
<dbReference type="Proteomes" id="UP000191024">
    <property type="component" value="Chromosome D"/>
</dbReference>
<protein>
    <recommendedName>
        <fullName evidence="9">Transmembrane 9 superfamily member</fullName>
    </recommendedName>
</protein>
<dbReference type="InterPro" id="IPR004240">
    <property type="entry name" value="EMP70"/>
</dbReference>
<keyword evidence="11" id="KW-1185">Reference proteome</keyword>
<feature type="transmembrane region" description="Helical" evidence="9">
    <location>
        <begin position="427"/>
        <end position="449"/>
    </location>
</feature>
<dbReference type="Pfam" id="PF02990">
    <property type="entry name" value="EMP70"/>
    <property type="match status" value="1"/>
</dbReference>
<accession>A0A1G4JAW4</accession>